<feature type="transmembrane region" description="Helical" evidence="1">
    <location>
        <begin position="70"/>
        <end position="89"/>
    </location>
</feature>
<evidence type="ECO:0000313" key="3">
    <source>
        <dbReference type="EMBL" id="SED97266.1"/>
    </source>
</evidence>
<dbReference type="Proteomes" id="UP000183071">
    <property type="component" value="Unassembled WGS sequence"/>
</dbReference>
<dbReference type="NCBIfam" id="NF037970">
    <property type="entry name" value="vanZ_1"/>
    <property type="match status" value="1"/>
</dbReference>
<proteinExistence type="predicted"/>
<comment type="caution">
    <text evidence="3">The sequence shown here is derived from an EMBL/GenBank/DDBJ whole genome shotgun (WGS) entry which is preliminary data.</text>
</comment>
<dbReference type="InterPro" id="IPR006976">
    <property type="entry name" value="VanZ-like"/>
</dbReference>
<name>A0A1H5F1I1_9FLAO</name>
<accession>A0A1H5F1I1</accession>
<protein>
    <submittedName>
        <fullName evidence="3">VanZ like family protein</fullName>
    </submittedName>
</protein>
<feature type="domain" description="VanZ-like" evidence="2">
    <location>
        <begin position="42"/>
        <end position="118"/>
    </location>
</feature>
<gene>
    <name evidence="3" type="ORF">SAMN05444353_0172</name>
</gene>
<organism evidence="3 4">
    <name type="scientific">Polaribacter dokdonensis DSW-5</name>
    <dbReference type="NCBI Taxonomy" id="1300348"/>
    <lineage>
        <taxon>Bacteria</taxon>
        <taxon>Pseudomonadati</taxon>
        <taxon>Bacteroidota</taxon>
        <taxon>Flavobacteriia</taxon>
        <taxon>Flavobacteriales</taxon>
        <taxon>Flavobacteriaceae</taxon>
    </lineage>
</organism>
<feature type="transmembrane region" description="Helical" evidence="1">
    <location>
        <begin position="101"/>
        <end position="119"/>
    </location>
</feature>
<sequence length="125" mass="14317">MLKRIKVLLLDNFIFIAITFTIAIVGLSLFKLPSTNVEVKNIDKLYHSVAYFSLAFAWLVSFYKQKSKKIPIIIACIVFGIIIEVLQSTLTNYRTGDYLDVFANTFGVLLALLFFNLIFKKKQIN</sequence>
<feature type="transmembrane region" description="Helical" evidence="1">
    <location>
        <begin position="7"/>
        <end position="30"/>
    </location>
</feature>
<dbReference type="Pfam" id="PF04892">
    <property type="entry name" value="VanZ"/>
    <property type="match status" value="1"/>
</dbReference>
<keyword evidence="1" id="KW-0812">Transmembrane</keyword>
<reference evidence="3 4" key="1">
    <citation type="submission" date="2016-10" db="EMBL/GenBank/DDBJ databases">
        <authorList>
            <person name="Varghese N."/>
            <person name="Submissions S."/>
        </authorList>
    </citation>
    <scope>NUCLEOTIDE SEQUENCE [LARGE SCALE GENOMIC DNA]</scope>
    <source>
        <strain evidence="3 4">DSW-5</strain>
    </source>
</reference>
<dbReference type="EMBL" id="FNUE01000001">
    <property type="protein sequence ID" value="SED97266.1"/>
    <property type="molecule type" value="Genomic_DNA"/>
</dbReference>
<dbReference type="PANTHER" id="PTHR28008:SF1">
    <property type="entry name" value="DOMAIN PROTEIN, PUTATIVE (AFU_ORTHOLOGUE AFUA_3G10980)-RELATED"/>
    <property type="match status" value="1"/>
</dbReference>
<evidence type="ECO:0000259" key="2">
    <source>
        <dbReference type="Pfam" id="PF04892"/>
    </source>
</evidence>
<feature type="transmembrane region" description="Helical" evidence="1">
    <location>
        <begin position="45"/>
        <end position="63"/>
    </location>
</feature>
<dbReference type="RefSeq" id="WP_053974172.1">
    <property type="nucleotide sequence ID" value="NZ_FNUE01000001.1"/>
</dbReference>
<evidence type="ECO:0000313" key="4">
    <source>
        <dbReference type="Proteomes" id="UP000183071"/>
    </source>
</evidence>
<dbReference type="PANTHER" id="PTHR28008">
    <property type="entry name" value="DOMAIN PROTEIN, PUTATIVE (AFU_ORTHOLOGUE AFUA_3G10980)-RELATED"/>
    <property type="match status" value="1"/>
</dbReference>
<evidence type="ECO:0000256" key="1">
    <source>
        <dbReference type="SAM" id="Phobius"/>
    </source>
</evidence>
<keyword evidence="1" id="KW-1133">Transmembrane helix</keyword>
<keyword evidence="4" id="KW-1185">Reference proteome</keyword>
<keyword evidence="1" id="KW-0472">Membrane</keyword>